<evidence type="ECO:0000256" key="19">
    <source>
        <dbReference type="SAM" id="Phobius"/>
    </source>
</evidence>
<comment type="similarity">
    <text evidence="4">Belongs to the glycosyltransferase 4 family.</text>
</comment>
<evidence type="ECO:0000256" key="6">
    <source>
        <dbReference type="ARBA" id="ARBA00017659"/>
    </source>
</evidence>
<dbReference type="Proteomes" id="UP000002872">
    <property type="component" value="Unassembled WGS sequence"/>
</dbReference>
<keyword evidence="12" id="KW-0460">Magnesium</keyword>
<comment type="function">
    <text evidence="17">UDP-N-acetylglucosamine--dolichyl-phosphate N-acetylglucosaminephosphotransferase that operates in the biosynthetic pathway of dolichol-linked oligosaccharides, the glycan precursors employed in protein asparagine (N)-glycosylation. The assembly of dolichol-linked oligosaccharides begins on the cytosolic side of the endoplasmic reticulum membrane and finishes in its lumen. The sequential addition of sugars to dolichol pyrophosphate produces dolichol-linked oligosaccharides containing fourteen sugars, including two GlcNAcs, nine mannoses and three glucoses. Once assembled, the oligosaccharide is transferred from the lipid to nascent proteins by oligosaccharyltransferases. Catalyzes the initial step of dolichol-linked oligosaccharide biosynthesis, transfering GlcNAc-1-P from cytosolic UDP-GlcNAc onto the carrier lipid dolichyl phosphate (P-dolichol), yielding GlcNAc-P-P-dolichol embedded in the cytoplasmic leaflet of the endoplasmic reticulum membrane.</text>
</comment>
<keyword evidence="13 19" id="KW-1133">Transmembrane helix</keyword>
<evidence type="ECO:0000313" key="20">
    <source>
        <dbReference type="EMBL" id="EIJ88383.1"/>
    </source>
</evidence>
<keyword evidence="9 19" id="KW-0812">Transmembrane</keyword>
<comment type="subcellular location">
    <subcellularLocation>
        <location evidence="2">Endoplasmic reticulum membrane</location>
        <topology evidence="2">Multi-pass membrane protein</topology>
    </subcellularLocation>
</comment>
<evidence type="ECO:0000256" key="7">
    <source>
        <dbReference type="ARBA" id="ARBA00022676"/>
    </source>
</evidence>
<evidence type="ECO:0000256" key="10">
    <source>
        <dbReference type="ARBA" id="ARBA00022723"/>
    </source>
</evidence>
<feature type="transmembrane region" description="Helical" evidence="19">
    <location>
        <begin position="174"/>
        <end position="201"/>
    </location>
</feature>
<organism evidence="20 21">
    <name type="scientific">Nematocida parisii (strain ERTm3)</name>
    <name type="common">Nematode killer fungus</name>
    <dbReference type="NCBI Taxonomy" id="935791"/>
    <lineage>
        <taxon>Eukaryota</taxon>
        <taxon>Fungi</taxon>
        <taxon>Fungi incertae sedis</taxon>
        <taxon>Microsporidia</taxon>
        <taxon>Nematocida</taxon>
    </lineage>
</organism>
<name>I3EGN6_NEMP3</name>
<reference evidence="20" key="1">
    <citation type="submission" date="2011-01" db="EMBL/GenBank/DDBJ databases">
        <title>The Genome Sequence of Nematocida parisii strain ERTm3.</title>
        <authorList>
            <consortium name="The Broad Institute Genome Sequencing Platform"/>
            <consortium name="The Broad Institute Genome Sequencing Center for Infectious Disease"/>
            <person name="Cuomo C."/>
            <person name="Troemel E."/>
            <person name="Young S.K."/>
            <person name="Zeng Q."/>
            <person name="Gargeya S."/>
            <person name="Fitzgerald M."/>
            <person name="Haas B."/>
            <person name="Abouelleil A."/>
            <person name="Alvarado L."/>
            <person name="Arachchi H.M."/>
            <person name="Berlin A."/>
            <person name="Chapman S.B."/>
            <person name="Gearin G."/>
            <person name="Goldberg J."/>
            <person name="Griggs A."/>
            <person name="Gujja S."/>
            <person name="Hansen M."/>
            <person name="Heiman D."/>
            <person name="Howarth C."/>
            <person name="Larimer J."/>
            <person name="Lui A."/>
            <person name="MacDonald P.J.P."/>
            <person name="McCowen C."/>
            <person name="Montmayeur A."/>
            <person name="Murphy C."/>
            <person name="Neiman D."/>
            <person name="Pearson M."/>
            <person name="Priest M."/>
            <person name="Roberts A."/>
            <person name="Saif S."/>
            <person name="Shea T."/>
            <person name="Sisk P."/>
            <person name="Stolte C."/>
            <person name="Sykes S."/>
            <person name="Wortman J."/>
            <person name="Nusbaum C."/>
            <person name="Birren B."/>
        </authorList>
    </citation>
    <scope>NUCLEOTIDE SEQUENCE</scope>
    <source>
        <strain evidence="20">ERTm3</strain>
    </source>
</reference>
<keyword evidence="21" id="KW-1185">Reference proteome</keyword>
<protein>
    <recommendedName>
        <fullName evidence="6">UDP-N-acetylglucosamine--dolichyl-phosphate N-acetylglucosaminephosphotransferase</fullName>
        <ecNumber evidence="5">2.7.8.15</ecNumber>
    </recommendedName>
    <alternativeName>
        <fullName evidence="15">GlcNAc-1-P transferase</fullName>
    </alternativeName>
    <alternativeName>
        <fullName evidence="16">N-acetylglucosamine-1-phosphate transferase</fullName>
    </alternativeName>
</protein>
<evidence type="ECO:0000256" key="2">
    <source>
        <dbReference type="ARBA" id="ARBA00004477"/>
    </source>
</evidence>
<evidence type="ECO:0000256" key="9">
    <source>
        <dbReference type="ARBA" id="ARBA00022692"/>
    </source>
</evidence>
<evidence type="ECO:0000313" key="21">
    <source>
        <dbReference type="Proteomes" id="UP000002872"/>
    </source>
</evidence>
<dbReference type="AlphaFoldDB" id="I3EGN6"/>
<comment type="cofactor">
    <cofactor evidence="1">
        <name>Mg(2+)</name>
        <dbReference type="ChEBI" id="CHEBI:18420"/>
    </cofactor>
</comment>
<dbReference type="STRING" id="935791.I3EGN6"/>
<dbReference type="EMBL" id="GL870878">
    <property type="protein sequence ID" value="EIJ88383.1"/>
    <property type="molecule type" value="Genomic_DNA"/>
</dbReference>
<dbReference type="InterPro" id="IPR000715">
    <property type="entry name" value="Glycosyl_transferase_4"/>
</dbReference>
<dbReference type="PANTHER" id="PTHR10571">
    <property type="entry name" value="UDP-N-ACETYLGLUCOSAMINE--DOLICHYL-PHOSPHATE N-ACETYLGLUCOSAMINEPHOSPHOTRANSFERASE"/>
    <property type="match status" value="1"/>
</dbReference>
<dbReference type="CDD" id="cd06855">
    <property type="entry name" value="GT_GPT_euk"/>
    <property type="match status" value="1"/>
</dbReference>
<dbReference type="GO" id="GO:0046872">
    <property type="term" value="F:metal ion binding"/>
    <property type="evidence" value="ECO:0007669"/>
    <property type="project" value="UniProtKB-KW"/>
</dbReference>
<evidence type="ECO:0000256" key="3">
    <source>
        <dbReference type="ARBA" id="ARBA00004922"/>
    </source>
</evidence>
<evidence type="ECO:0000256" key="8">
    <source>
        <dbReference type="ARBA" id="ARBA00022679"/>
    </source>
</evidence>
<dbReference type="HOGENOM" id="CLU_029942_0_1_1"/>
<feature type="transmembrane region" description="Helical" evidence="19">
    <location>
        <begin position="78"/>
        <end position="99"/>
    </location>
</feature>
<comment type="catalytic activity">
    <reaction evidence="18">
        <text>a di-trans,poly-cis-dolichyl phosphate + UDP-N-acetyl-alpha-D-glucosamine = an N-acetyl-alpha-D-glucosaminyl-diphospho-di-trans,poly-cis-dolichol + UMP</text>
        <dbReference type="Rhea" id="RHEA:13289"/>
        <dbReference type="Rhea" id="RHEA-COMP:19498"/>
        <dbReference type="Rhea" id="RHEA-COMP:19507"/>
        <dbReference type="ChEBI" id="CHEBI:57683"/>
        <dbReference type="ChEBI" id="CHEBI:57705"/>
        <dbReference type="ChEBI" id="CHEBI:57865"/>
        <dbReference type="ChEBI" id="CHEBI:58427"/>
        <dbReference type="EC" id="2.7.8.15"/>
    </reaction>
    <physiologicalReaction direction="left-to-right" evidence="18">
        <dbReference type="Rhea" id="RHEA:13290"/>
    </physiologicalReaction>
</comment>
<keyword evidence="11" id="KW-0256">Endoplasmic reticulum</keyword>
<dbReference type="GO" id="GO:0006488">
    <property type="term" value="P:dolichol-linked oligosaccharide biosynthetic process"/>
    <property type="evidence" value="ECO:0007669"/>
    <property type="project" value="InterPro"/>
</dbReference>
<evidence type="ECO:0000256" key="17">
    <source>
        <dbReference type="ARBA" id="ARBA00044717"/>
    </source>
</evidence>
<keyword evidence="10" id="KW-0479">Metal-binding</keyword>
<keyword evidence="14 19" id="KW-0472">Membrane</keyword>
<dbReference type="GO" id="GO:0003975">
    <property type="term" value="F:UDP-N-acetylglucosamine-dolichyl-phosphate N-acetylglucosaminephosphotransferase activity"/>
    <property type="evidence" value="ECO:0007669"/>
    <property type="project" value="UniProtKB-EC"/>
</dbReference>
<feature type="transmembrane region" description="Helical" evidence="19">
    <location>
        <begin position="120"/>
        <end position="139"/>
    </location>
</feature>
<gene>
    <name evidence="20" type="ORF">NEQG_01073</name>
</gene>
<evidence type="ECO:0000256" key="15">
    <source>
        <dbReference type="ARBA" id="ARBA00029567"/>
    </source>
</evidence>
<accession>I3EGN6</accession>
<evidence type="ECO:0000256" key="14">
    <source>
        <dbReference type="ARBA" id="ARBA00023136"/>
    </source>
</evidence>
<proteinExistence type="inferred from homology"/>
<dbReference type="EC" id="2.7.8.15" evidence="5"/>
<dbReference type="GO" id="GO:0016757">
    <property type="term" value="F:glycosyltransferase activity"/>
    <property type="evidence" value="ECO:0007669"/>
    <property type="project" value="UniProtKB-KW"/>
</dbReference>
<evidence type="ECO:0000256" key="13">
    <source>
        <dbReference type="ARBA" id="ARBA00022989"/>
    </source>
</evidence>
<dbReference type="OrthoDB" id="10262326at2759"/>
<feature type="transmembrane region" description="Helical" evidence="19">
    <location>
        <begin position="145"/>
        <end position="162"/>
    </location>
</feature>
<feature type="transmembrane region" description="Helical" evidence="19">
    <location>
        <begin position="207"/>
        <end position="227"/>
    </location>
</feature>
<dbReference type="InParanoid" id="I3EGN6"/>
<dbReference type="VEuPathDB" id="MicrosporidiaDB:NEQG_01073"/>
<dbReference type="InterPro" id="IPR033895">
    <property type="entry name" value="GPT"/>
</dbReference>
<dbReference type="OMA" id="HRTPRYN"/>
<dbReference type="Pfam" id="PF00953">
    <property type="entry name" value="Glycos_transf_4"/>
    <property type="match status" value="1"/>
</dbReference>
<evidence type="ECO:0000256" key="18">
    <source>
        <dbReference type="ARBA" id="ARBA00045078"/>
    </source>
</evidence>
<evidence type="ECO:0000256" key="16">
    <source>
        <dbReference type="ARBA" id="ARBA00033238"/>
    </source>
</evidence>
<dbReference type="PANTHER" id="PTHR10571:SF0">
    <property type="entry name" value="UDP-N-ACETYLGLUCOSAMINE--DOLICHYL-PHOSPHATE N-ACETYLGLUCOSAMINEPHOSPHOTRANSFERASE"/>
    <property type="match status" value="1"/>
</dbReference>
<keyword evidence="7" id="KW-0328">Glycosyltransferase</keyword>
<feature type="transmembrane region" description="Helical" evidence="19">
    <location>
        <begin position="418"/>
        <end position="439"/>
    </location>
</feature>
<feature type="transmembrane region" description="Helical" evidence="19">
    <location>
        <begin position="257"/>
        <end position="276"/>
    </location>
</feature>
<evidence type="ECO:0000256" key="12">
    <source>
        <dbReference type="ARBA" id="ARBA00022842"/>
    </source>
</evidence>
<evidence type="ECO:0000256" key="4">
    <source>
        <dbReference type="ARBA" id="ARBA00009317"/>
    </source>
</evidence>
<dbReference type="FunCoup" id="I3EGN6">
    <property type="interactions" value="76"/>
</dbReference>
<evidence type="ECO:0000256" key="5">
    <source>
        <dbReference type="ARBA" id="ARBA00013225"/>
    </source>
</evidence>
<keyword evidence="8" id="KW-0808">Transferase</keyword>
<evidence type="ECO:0000256" key="11">
    <source>
        <dbReference type="ARBA" id="ARBA00022824"/>
    </source>
</evidence>
<dbReference type="UniPathway" id="UPA00378"/>
<sequence length="445" mass="49618">MIGSYITYFVSAINNIPPRITNAQNNSVLTPRDILSESSSYAGPVKTGIPAVKKTIELNIHSITHRTAGFVGVSKTCALLSIPIMSGIISYKLSLYFMALSRTFGIDHHKRSKEKIPESIGLSSAISFVLCIFILSSFFPSHKESLLIFSNTIILNTLMGYVDDTVDLSWSCKLLFPIIATFPLIITYSGSTSMVVPFYGVYNLGNIFYALLILLGIYFTNAINILSGINGVECGQILVISSMMCVDRCVFPDDKSTLSALLCLSLFTSSYGLFMWNKYPSKCFVGDVFCYFSGSALLCIGLFGGFMKTLFLFLIPQLFNFVLSTPQMFKILPCPRHRMPSVKHLDGPESITVLVPSTMQCKKTYIATGYLRRAIVRVYKFFNLISYTENEETIEISNFTILNVILVWCGPMQEKTLFFIYSAIQAAVCTFVILIKLYFAPNESE</sequence>
<evidence type="ECO:0000256" key="1">
    <source>
        <dbReference type="ARBA" id="ARBA00001946"/>
    </source>
</evidence>
<dbReference type="GO" id="GO:0005789">
    <property type="term" value="C:endoplasmic reticulum membrane"/>
    <property type="evidence" value="ECO:0007669"/>
    <property type="project" value="UniProtKB-SubCell"/>
</dbReference>
<comment type="pathway">
    <text evidence="3">Protein modification; protein glycosylation.</text>
</comment>